<evidence type="ECO:0000256" key="6">
    <source>
        <dbReference type="ARBA" id="ARBA00023136"/>
    </source>
</evidence>
<feature type="transmembrane region" description="Helical" evidence="7">
    <location>
        <begin position="128"/>
        <end position="151"/>
    </location>
</feature>
<dbReference type="PANTHER" id="PTHR36838:SF3">
    <property type="entry name" value="TRANSPORTER AUXIN EFFLUX CARRIER EC FAMILY"/>
    <property type="match status" value="1"/>
</dbReference>
<feature type="transmembrane region" description="Helical" evidence="7">
    <location>
        <begin position="95"/>
        <end position="116"/>
    </location>
</feature>
<dbReference type="AlphaFoldDB" id="E0RNT3"/>
<evidence type="ECO:0000256" key="3">
    <source>
        <dbReference type="ARBA" id="ARBA00022475"/>
    </source>
</evidence>
<evidence type="ECO:0000313" key="8">
    <source>
        <dbReference type="EMBL" id="ADN01206.1"/>
    </source>
</evidence>
<feature type="transmembrane region" description="Helical" evidence="7">
    <location>
        <begin position="66"/>
        <end position="88"/>
    </location>
</feature>
<keyword evidence="2" id="KW-0813">Transport</keyword>
<evidence type="ECO:0000256" key="2">
    <source>
        <dbReference type="ARBA" id="ARBA00022448"/>
    </source>
</evidence>
<evidence type="ECO:0000313" key="9">
    <source>
        <dbReference type="Proteomes" id="UP000001296"/>
    </source>
</evidence>
<dbReference type="Pfam" id="PF03547">
    <property type="entry name" value="Mem_trans"/>
    <property type="match status" value="1"/>
</dbReference>
<reference key="1">
    <citation type="submission" date="2009-08" db="EMBL/GenBank/DDBJ databases">
        <title>The genome sequence of Spirochaeta thermophila DSM6192.</title>
        <authorList>
            <person name="Angelov A."/>
            <person name="Mientus M."/>
            <person name="Wittenberg S."/>
            <person name="Lehmann R."/>
            <person name="Liesegang H."/>
            <person name="Daniel R."/>
            <person name="Liebl W."/>
        </authorList>
    </citation>
    <scope>NUCLEOTIDE SEQUENCE</scope>
    <source>
        <strain>DSM 6192</strain>
    </source>
</reference>
<organism evidence="8 9">
    <name type="scientific">Winmispira thermophila (strain ATCC 49972 / DSM 6192 / RI 19.B1)</name>
    <name type="common">Spirochaeta thermophila</name>
    <dbReference type="NCBI Taxonomy" id="665571"/>
    <lineage>
        <taxon>Bacteria</taxon>
        <taxon>Pseudomonadati</taxon>
        <taxon>Spirochaetota</taxon>
        <taxon>Spirochaetia</taxon>
        <taxon>Winmispirales</taxon>
        <taxon>Winmispiraceae</taxon>
        <taxon>Winmispira</taxon>
    </lineage>
</organism>
<evidence type="ECO:0000256" key="7">
    <source>
        <dbReference type="SAM" id="Phobius"/>
    </source>
</evidence>
<proteinExistence type="predicted"/>
<dbReference type="Proteomes" id="UP000001296">
    <property type="component" value="Chromosome"/>
</dbReference>
<keyword evidence="3" id="KW-1003">Cell membrane</keyword>
<dbReference type="EMBL" id="CP001698">
    <property type="protein sequence ID" value="ADN01206.1"/>
    <property type="molecule type" value="Genomic_DNA"/>
</dbReference>
<evidence type="ECO:0000256" key="5">
    <source>
        <dbReference type="ARBA" id="ARBA00022989"/>
    </source>
</evidence>
<dbReference type="HOGENOM" id="CLU_056175_6_1_12"/>
<dbReference type="PaxDb" id="665571-STHERM_c02320"/>
<feature type="transmembrane region" description="Helical" evidence="7">
    <location>
        <begin position="289"/>
        <end position="311"/>
    </location>
</feature>
<evidence type="ECO:0000256" key="1">
    <source>
        <dbReference type="ARBA" id="ARBA00004141"/>
    </source>
</evidence>
<keyword evidence="6 7" id="KW-0472">Membrane</keyword>
<evidence type="ECO:0000256" key="4">
    <source>
        <dbReference type="ARBA" id="ARBA00022692"/>
    </source>
</evidence>
<name>E0RNT3_WINT6</name>
<feature type="transmembrane region" description="Helical" evidence="7">
    <location>
        <begin position="232"/>
        <end position="250"/>
    </location>
</feature>
<sequence>MSPEVMVGIHYPFLLSLSVIVLGYGLTRAGVLSLEMGRSASRLVINVTLPAVILTTLPEVELVPALLSFPLICLGVGMLNLLLAGLLFGRLERPFLGNALLVVVGYNIGLFAYPLVEGLYGREGLAGMAMFDVGNAFLTFGLLYLVSWYFGGEGEKRISAGRIARTLLGSIPFMSYMVGAGMNLSGLSFPGPVEEVLGLLARANNGLVLLVLGMTLRFRFPREVRRLLGRTLLFRYGVGLAAGLLLWVILPLDVFLRRLVLMGVVLPAPLVVIPYAVEHGLDVEYAGTYANVSVVVSFFLLWGIAAVTAGWG</sequence>
<keyword evidence="4 7" id="KW-0812">Transmembrane</keyword>
<feature type="transmembrane region" description="Helical" evidence="7">
    <location>
        <begin position="43"/>
        <end position="60"/>
    </location>
</feature>
<gene>
    <name evidence="8" type="ordered locus">STHERM_c02320</name>
</gene>
<feature type="transmembrane region" description="Helical" evidence="7">
    <location>
        <begin position="12"/>
        <end position="31"/>
    </location>
</feature>
<dbReference type="KEGG" id="sta:STHERM_c02320"/>
<accession>E0RNT3</accession>
<comment type="subcellular location">
    <subcellularLocation>
        <location evidence="1">Membrane</location>
        <topology evidence="1">Multi-pass membrane protein</topology>
    </subcellularLocation>
</comment>
<dbReference type="eggNOG" id="COG0679">
    <property type="taxonomic scope" value="Bacteria"/>
</dbReference>
<dbReference type="InterPro" id="IPR004776">
    <property type="entry name" value="Mem_transp_PIN-like"/>
</dbReference>
<feature type="transmembrane region" description="Helical" evidence="7">
    <location>
        <begin position="196"/>
        <end position="220"/>
    </location>
</feature>
<dbReference type="GO" id="GO:0055085">
    <property type="term" value="P:transmembrane transport"/>
    <property type="evidence" value="ECO:0007669"/>
    <property type="project" value="InterPro"/>
</dbReference>
<dbReference type="PANTHER" id="PTHR36838">
    <property type="entry name" value="AUXIN EFFLUX CARRIER FAMILY PROTEIN"/>
    <property type="match status" value="1"/>
</dbReference>
<dbReference type="GO" id="GO:0016020">
    <property type="term" value="C:membrane"/>
    <property type="evidence" value="ECO:0007669"/>
    <property type="project" value="UniProtKB-SubCell"/>
</dbReference>
<feature type="transmembrane region" description="Helical" evidence="7">
    <location>
        <begin position="256"/>
        <end position="277"/>
    </location>
</feature>
<keyword evidence="5 7" id="KW-1133">Transmembrane helix</keyword>
<feature type="transmembrane region" description="Helical" evidence="7">
    <location>
        <begin position="163"/>
        <end position="184"/>
    </location>
</feature>
<protein>
    <submittedName>
        <fullName evidence="8">Putative efflux carrier</fullName>
    </submittedName>
</protein>
<reference evidence="8 9" key="2">
    <citation type="journal article" date="2010" name="J. Bacteriol.">
        <title>Genome sequence of the polysaccharide-degrading, thermophilic anaerobe Spirochaeta thermophila DSM 6192.</title>
        <authorList>
            <person name="Angelov A."/>
            <person name="Liebl S."/>
            <person name="Ballschmiter M."/>
            <person name="Bomeke M."/>
            <person name="Lehmann R."/>
            <person name="Liesegang H."/>
            <person name="Daniel R."/>
            <person name="Liebl W."/>
        </authorList>
    </citation>
    <scope>NUCLEOTIDE SEQUENCE [LARGE SCALE GENOMIC DNA]</scope>
    <source>
        <strain evidence="9">ATCC 49972 / DSM 6192 / RI 19.B1</strain>
    </source>
</reference>